<proteinExistence type="inferred from homology"/>
<evidence type="ECO:0000313" key="7">
    <source>
        <dbReference type="EMBL" id="KAE8379331.1"/>
    </source>
</evidence>
<feature type="transmembrane region" description="Helical" evidence="6">
    <location>
        <begin position="72"/>
        <end position="89"/>
    </location>
</feature>
<keyword evidence="5 6" id="KW-0472">Membrane</keyword>
<feature type="transmembrane region" description="Helical" evidence="6">
    <location>
        <begin position="387"/>
        <end position="413"/>
    </location>
</feature>
<dbReference type="AlphaFoldDB" id="A0A5N7BC50"/>
<keyword evidence="3 6" id="KW-0812">Transmembrane</keyword>
<feature type="transmembrane region" description="Helical" evidence="6">
    <location>
        <begin position="194"/>
        <end position="215"/>
    </location>
</feature>
<evidence type="ECO:0000256" key="3">
    <source>
        <dbReference type="ARBA" id="ARBA00022692"/>
    </source>
</evidence>
<dbReference type="GO" id="GO:0015205">
    <property type="term" value="F:nucleobase transmembrane transporter activity"/>
    <property type="evidence" value="ECO:0007669"/>
    <property type="project" value="TreeGrafter"/>
</dbReference>
<dbReference type="OrthoDB" id="2018619at2759"/>
<evidence type="ECO:0000256" key="5">
    <source>
        <dbReference type="ARBA" id="ARBA00023136"/>
    </source>
</evidence>
<dbReference type="GO" id="GO:0005886">
    <property type="term" value="C:plasma membrane"/>
    <property type="evidence" value="ECO:0007669"/>
    <property type="project" value="TreeGrafter"/>
</dbReference>
<dbReference type="Proteomes" id="UP000326198">
    <property type="component" value="Unassembled WGS sequence"/>
</dbReference>
<dbReference type="PANTHER" id="PTHR30618">
    <property type="entry name" value="NCS1 FAMILY PURINE/PYRIMIDINE TRANSPORTER"/>
    <property type="match status" value="1"/>
</dbReference>
<evidence type="ECO:0000256" key="2">
    <source>
        <dbReference type="ARBA" id="ARBA00008974"/>
    </source>
</evidence>
<dbReference type="PANTHER" id="PTHR30618:SF4">
    <property type="entry name" value="ALLANTOIN PERMEASE"/>
    <property type="match status" value="1"/>
</dbReference>
<dbReference type="CDD" id="cd11482">
    <property type="entry name" value="SLC-NCS1sbd_NRT1-like"/>
    <property type="match status" value="1"/>
</dbReference>
<feature type="transmembrane region" description="Helical" evidence="6">
    <location>
        <begin position="42"/>
        <end position="65"/>
    </location>
</feature>
<dbReference type="Gene3D" id="1.10.4160.10">
    <property type="entry name" value="Hydantoin permease"/>
    <property type="match status" value="1"/>
</dbReference>
<dbReference type="InterPro" id="IPR045225">
    <property type="entry name" value="Uracil/uridine/allantoin_perm"/>
</dbReference>
<dbReference type="Pfam" id="PF02133">
    <property type="entry name" value="Transp_cyt_pur"/>
    <property type="match status" value="1"/>
</dbReference>
<comment type="subcellular location">
    <subcellularLocation>
        <location evidence="1">Membrane</location>
        <topology evidence="1">Multi-pass membrane protein</topology>
    </subcellularLocation>
</comment>
<dbReference type="EMBL" id="ML736195">
    <property type="protein sequence ID" value="KAE8379331.1"/>
    <property type="molecule type" value="Genomic_DNA"/>
</dbReference>
<protein>
    <submittedName>
        <fullName evidence="7">Permease for cytosine/purines, uracil, thiamine, allantoin-domain-containing protein</fullName>
    </submittedName>
</protein>
<keyword evidence="4 6" id="KW-1133">Transmembrane helix</keyword>
<evidence type="ECO:0000256" key="6">
    <source>
        <dbReference type="SAM" id="Phobius"/>
    </source>
</evidence>
<reference evidence="7 8" key="1">
    <citation type="submission" date="2019-04" db="EMBL/GenBank/DDBJ databases">
        <title>Friends and foes A comparative genomics studyof 23 Aspergillus species from section Flavi.</title>
        <authorList>
            <consortium name="DOE Joint Genome Institute"/>
            <person name="Kjaerbolling I."/>
            <person name="Vesth T."/>
            <person name="Frisvad J.C."/>
            <person name="Nybo J.L."/>
            <person name="Theobald S."/>
            <person name="Kildgaard S."/>
            <person name="Isbrandt T."/>
            <person name="Kuo A."/>
            <person name="Sato A."/>
            <person name="Lyhne E.K."/>
            <person name="Kogle M.E."/>
            <person name="Wiebenga A."/>
            <person name="Kun R.S."/>
            <person name="Lubbers R.J."/>
            <person name="Makela M.R."/>
            <person name="Barry K."/>
            <person name="Chovatia M."/>
            <person name="Clum A."/>
            <person name="Daum C."/>
            <person name="Haridas S."/>
            <person name="He G."/>
            <person name="LaButti K."/>
            <person name="Lipzen A."/>
            <person name="Mondo S."/>
            <person name="Riley R."/>
            <person name="Salamov A."/>
            <person name="Simmons B.A."/>
            <person name="Magnuson J.K."/>
            <person name="Henrissat B."/>
            <person name="Mortensen U.H."/>
            <person name="Larsen T.O."/>
            <person name="Devries R.P."/>
            <person name="Grigoriev I.V."/>
            <person name="Machida M."/>
            <person name="Baker S.E."/>
            <person name="Andersen M.R."/>
        </authorList>
    </citation>
    <scope>NUCLEOTIDE SEQUENCE [LARGE SCALE GENOMIC DNA]</scope>
    <source>
        <strain evidence="7 8">IBT 29228</strain>
    </source>
</reference>
<dbReference type="InterPro" id="IPR001248">
    <property type="entry name" value="Pur-cyt_permease"/>
</dbReference>
<evidence type="ECO:0000256" key="1">
    <source>
        <dbReference type="ARBA" id="ARBA00004141"/>
    </source>
</evidence>
<keyword evidence="8" id="KW-1185">Reference proteome</keyword>
<feature type="transmembrane region" description="Helical" evidence="6">
    <location>
        <begin position="168"/>
        <end position="187"/>
    </location>
</feature>
<name>A0A5N7BC50_9EURO</name>
<comment type="similarity">
    <text evidence="2">Belongs to the purine-cytosine permease (2.A.39) family.</text>
</comment>
<evidence type="ECO:0000256" key="4">
    <source>
        <dbReference type="ARBA" id="ARBA00022989"/>
    </source>
</evidence>
<feature type="transmembrane region" description="Helical" evidence="6">
    <location>
        <begin position="274"/>
        <end position="294"/>
    </location>
</feature>
<feature type="transmembrane region" description="Helical" evidence="6">
    <location>
        <begin position="476"/>
        <end position="495"/>
    </location>
</feature>
<evidence type="ECO:0000313" key="8">
    <source>
        <dbReference type="Proteomes" id="UP000326198"/>
    </source>
</evidence>
<gene>
    <name evidence="7" type="ORF">BDV26DRAFT_169336</name>
</gene>
<accession>A0A5N7BC50</accession>
<organism evidence="7 8">
    <name type="scientific">Aspergillus bertholletiae</name>
    <dbReference type="NCBI Taxonomy" id="1226010"/>
    <lineage>
        <taxon>Eukaryota</taxon>
        <taxon>Fungi</taxon>
        <taxon>Dikarya</taxon>
        <taxon>Ascomycota</taxon>
        <taxon>Pezizomycotina</taxon>
        <taxon>Eurotiomycetes</taxon>
        <taxon>Eurotiomycetidae</taxon>
        <taxon>Eurotiales</taxon>
        <taxon>Aspergillaceae</taxon>
        <taxon>Aspergillus</taxon>
        <taxon>Aspergillus subgen. Circumdati</taxon>
    </lineage>
</organism>
<sequence length="539" mass="59207">MKNAILNHLQVPQEGAPIANRWINDDIKPVEICRRTWNFWTFHNFCILASSNVSVYMVGSSLIAMGLTWRQSLAAIVVGNIVAAGLFVMNSLPGLFYHIGFPLVNRYVWGLYGSLFVLWNRILLSIVWYAVQAWIGGECIYVCLRAIWPSLERRIPNHMAQSTGMTTAQLLAYIIFMVSSLPVLHIRPHKLQKFFYISSATIIVFEIVILIWALASMGESGFGSTISEPGPGGSGWKIAFGIVSTVGSTAAGILNQNDFTRFARTPRPAILGQLVSLPLYSILCATIGILVTAATQNRYDEPLWNLPTLLGAIIDNGGSRSRVAAFFGGAALCVSQMGLNVPGNALAGGFDMAATFPRYINLRRGAYITALMSIACNPWKLVNTATIFLTVLSSYSIFLGPMVGAMMASYFAVMRRKIKVEDLFPSHEGTRGIYWYTYGVNWRAPVAWVCGMVPSLPGFVAHVDPSVIVAVGLTRIYYICFVTGTVISAAVYTALHYMFPTADVKLFVDKAPSPEILMQEYRWRWDGGDRLGEGNGGAT</sequence>